<dbReference type="OrthoDB" id="10619919at2759"/>
<protein>
    <submittedName>
        <fullName evidence="1">Uncharacterized protein</fullName>
    </submittedName>
</protein>
<organism evidence="1 2">
    <name type="scientific">Linnemannia hyalina</name>
    <dbReference type="NCBI Taxonomy" id="64524"/>
    <lineage>
        <taxon>Eukaryota</taxon>
        <taxon>Fungi</taxon>
        <taxon>Fungi incertae sedis</taxon>
        <taxon>Mucoromycota</taxon>
        <taxon>Mortierellomycotina</taxon>
        <taxon>Mortierellomycetes</taxon>
        <taxon>Mortierellales</taxon>
        <taxon>Mortierellaceae</taxon>
        <taxon>Linnemannia</taxon>
    </lineage>
</organism>
<gene>
    <name evidence="1" type="ORF">KI688_002326</name>
</gene>
<dbReference type="EMBL" id="JAHRHY010000012">
    <property type="protein sequence ID" value="KAG9065007.1"/>
    <property type="molecule type" value="Genomic_DNA"/>
</dbReference>
<comment type="caution">
    <text evidence="1">The sequence shown here is derived from an EMBL/GenBank/DDBJ whole genome shotgun (WGS) entry which is preliminary data.</text>
</comment>
<dbReference type="Proteomes" id="UP000707451">
    <property type="component" value="Unassembled WGS sequence"/>
</dbReference>
<evidence type="ECO:0000313" key="2">
    <source>
        <dbReference type="Proteomes" id="UP000707451"/>
    </source>
</evidence>
<accession>A0A9P8BTI8</accession>
<dbReference type="AlphaFoldDB" id="A0A9P8BTI8"/>
<proteinExistence type="predicted"/>
<reference evidence="1" key="1">
    <citation type="submission" date="2021-06" db="EMBL/GenBank/DDBJ databases">
        <title>Genome Sequence of Mortierella hyaline Strain SCG-10, a Cold-Adapted, Nitrate-Reducing Fungus Isolated from Soil in Minnesota, USA.</title>
        <authorList>
            <person name="Aldossari N."/>
        </authorList>
    </citation>
    <scope>NUCLEOTIDE SEQUENCE</scope>
    <source>
        <strain evidence="1">SCG-10</strain>
    </source>
</reference>
<evidence type="ECO:0000313" key="1">
    <source>
        <dbReference type="EMBL" id="KAG9065007.1"/>
    </source>
</evidence>
<keyword evidence="2" id="KW-1185">Reference proteome</keyword>
<sequence>MGELREFILDTKMPQNISNLDQRQQQNQSQEQLQYWTRRYPNRPPSNINTLEMTLRSGLAALETLIKLTELSV</sequence>
<name>A0A9P8BTI8_9FUNG</name>